<dbReference type="EMBL" id="BGZK01000048">
    <property type="protein sequence ID" value="GBP11958.1"/>
    <property type="molecule type" value="Genomic_DNA"/>
</dbReference>
<comment type="caution">
    <text evidence="2">The sequence shown here is derived from an EMBL/GenBank/DDBJ whole genome shotgun (WGS) entry which is preliminary data.</text>
</comment>
<reference evidence="2 3" key="1">
    <citation type="journal article" date="2019" name="Commun. Biol.">
        <title>The bagworm genome reveals a unique fibroin gene that provides high tensile strength.</title>
        <authorList>
            <person name="Kono N."/>
            <person name="Nakamura H."/>
            <person name="Ohtoshi R."/>
            <person name="Tomita M."/>
            <person name="Numata K."/>
            <person name="Arakawa K."/>
        </authorList>
    </citation>
    <scope>NUCLEOTIDE SEQUENCE [LARGE SCALE GENOMIC DNA]</scope>
</reference>
<name>A0A4C1TET2_EUMVA</name>
<feature type="region of interest" description="Disordered" evidence="1">
    <location>
        <begin position="96"/>
        <end position="189"/>
    </location>
</feature>
<sequence>MRNGVVIKFVLNQGGTEMEVVIRIEGANEVRGRIGSETAADGVVCRYEGEATRPSEHGQAAASASLSENVENQKSSRGDLQRKLMHYSWIKMKLRTRGRRARRAPGFRKLRTPGRARRGTDAPGGRRTRRVGRRPRVLKTPKVNYRSDEGARPAAGPSGSDPSGAARCTRANYRPSGPRFATDMPLQIS</sequence>
<organism evidence="2 3">
    <name type="scientific">Eumeta variegata</name>
    <name type="common">Bagworm moth</name>
    <name type="synonym">Eumeta japonica</name>
    <dbReference type="NCBI Taxonomy" id="151549"/>
    <lineage>
        <taxon>Eukaryota</taxon>
        <taxon>Metazoa</taxon>
        <taxon>Ecdysozoa</taxon>
        <taxon>Arthropoda</taxon>
        <taxon>Hexapoda</taxon>
        <taxon>Insecta</taxon>
        <taxon>Pterygota</taxon>
        <taxon>Neoptera</taxon>
        <taxon>Endopterygota</taxon>
        <taxon>Lepidoptera</taxon>
        <taxon>Glossata</taxon>
        <taxon>Ditrysia</taxon>
        <taxon>Tineoidea</taxon>
        <taxon>Psychidae</taxon>
        <taxon>Oiketicinae</taxon>
        <taxon>Eumeta</taxon>
    </lineage>
</organism>
<evidence type="ECO:0000256" key="1">
    <source>
        <dbReference type="SAM" id="MobiDB-lite"/>
    </source>
</evidence>
<proteinExistence type="predicted"/>
<dbReference type="AlphaFoldDB" id="A0A4C1TET2"/>
<evidence type="ECO:0000313" key="3">
    <source>
        <dbReference type="Proteomes" id="UP000299102"/>
    </source>
</evidence>
<feature type="compositionally biased region" description="Basic residues" evidence="1">
    <location>
        <begin position="96"/>
        <end position="117"/>
    </location>
</feature>
<dbReference type="Proteomes" id="UP000299102">
    <property type="component" value="Unassembled WGS sequence"/>
</dbReference>
<feature type="compositionally biased region" description="Polar residues" evidence="1">
    <location>
        <begin position="62"/>
        <end position="73"/>
    </location>
</feature>
<accession>A0A4C1TET2</accession>
<evidence type="ECO:0000313" key="2">
    <source>
        <dbReference type="EMBL" id="GBP11958.1"/>
    </source>
</evidence>
<feature type="region of interest" description="Disordered" evidence="1">
    <location>
        <begin position="51"/>
        <end position="79"/>
    </location>
</feature>
<keyword evidence="3" id="KW-1185">Reference proteome</keyword>
<protein>
    <submittedName>
        <fullName evidence="2">Uncharacterized protein</fullName>
    </submittedName>
</protein>
<feature type="compositionally biased region" description="Basic residues" evidence="1">
    <location>
        <begin position="126"/>
        <end position="139"/>
    </location>
</feature>
<gene>
    <name evidence="2" type="ORF">EVAR_74574_1</name>
</gene>